<evidence type="ECO:0000256" key="3">
    <source>
        <dbReference type="ARBA" id="ARBA00022519"/>
    </source>
</evidence>
<evidence type="ECO:0000313" key="8">
    <source>
        <dbReference type="EMBL" id="HBU98939.1"/>
    </source>
</evidence>
<dbReference type="EMBL" id="DPOP01000005">
    <property type="protein sequence ID" value="HCW65713.1"/>
    <property type="molecule type" value="Genomic_DNA"/>
</dbReference>
<dbReference type="GO" id="GO:0016746">
    <property type="term" value="F:acyltransferase activity"/>
    <property type="evidence" value="ECO:0007669"/>
    <property type="project" value="UniProtKB-KW"/>
</dbReference>
<keyword evidence="3" id="KW-0997">Cell inner membrane</keyword>
<keyword evidence="2" id="KW-1003">Cell membrane</keyword>
<comment type="caution">
    <text evidence="8">The sequence shown here is derived from an EMBL/GenBank/DDBJ whole genome shotgun (WGS) entry which is preliminary data.</text>
</comment>
<dbReference type="EMBL" id="DOOG01000117">
    <property type="protein sequence ID" value="HBU98939.1"/>
    <property type="molecule type" value="Genomic_DNA"/>
</dbReference>
<comment type="subcellular location">
    <subcellularLocation>
        <location evidence="1">Cell inner membrane</location>
    </subcellularLocation>
</comment>
<dbReference type="GO" id="GO:0009247">
    <property type="term" value="P:glycolipid biosynthetic process"/>
    <property type="evidence" value="ECO:0007669"/>
    <property type="project" value="UniProtKB-ARBA"/>
</dbReference>
<keyword evidence="5" id="KW-0472">Membrane</keyword>
<evidence type="ECO:0000313" key="11">
    <source>
        <dbReference type="Proteomes" id="UP000264753"/>
    </source>
</evidence>
<dbReference type="Pfam" id="PF00535">
    <property type="entry name" value="Glycos_transf_2"/>
    <property type="match status" value="1"/>
</dbReference>
<dbReference type="GO" id="GO:0006487">
    <property type="term" value="P:protein N-linked glycosylation"/>
    <property type="evidence" value="ECO:0007669"/>
    <property type="project" value="TreeGrafter"/>
</dbReference>
<evidence type="ECO:0000256" key="2">
    <source>
        <dbReference type="ARBA" id="ARBA00022475"/>
    </source>
</evidence>
<proteinExistence type="predicted"/>
<evidence type="ECO:0000259" key="7">
    <source>
        <dbReference type="Pfam" id="PF00535"/>
    </source>
</evidence>
<dbReference type="CDD" id="cd04179">
    <property type="entry name" value="DPM_DPG-synthase_like"/>
    <property type="match status" value="1"/>
</dbReference>
<dbReference type="Proteomes" id="UP000264179">
    <property type="component" value="Unassembled WGS sequence"/>
</dbReference>
<evidence type="ECO:0000256" key="4">
    <source>
        <dbReference type="ARBA" id="ARBA00022679"/>
    </source>
</evidence>
<organism evidence="8 11">
    <name type="scientific">Thalassospira lucentensis</name>
    <dbReference type="NCBI Taxonomy" id="168935"/>
    <lineage>
        <taxon>Bacteria</taxon>
        <taxon>Pseudomonadati</taxon>
        <taxon>Pseudomonadota</taxon>
        <taxon>Alphaproteobacteria</taxon>
        <taxon>Rhodospirillales</taxon>
        <taxon>Thalassospiraceae</taxon>
        <taxon>Thalassospira</taxon>
    </lineage>
</organism>
<name>A0A358HUT7_9PROT</name>
<keyword evidence="4 8" id="KW-0808">Transferase</keyword>
<evidence type="ECO:0000256" key="1">
    <source>
        <dbReference type="ARBA" id="ARBA00004533"/>
    </source>
</evidence>
<dbReference type="PANTHER" id="PTHR10859">
    <property type="entry name" value="GLYCOSYL TRANSFERASE"/>
    <property type="match status" value="1"/>
</dbReference>
<protein>
    <submittedName>
        <fullName evidence="8">Acyltransferase</fullName>
    </submittedName>
</protein>
<dbReference type="STRING" id="168935.AUP42_08275"/>
<dbReference type="InterPro" id="IPR004960">
    <property type="entry name" value="LipA_acyltrans"/>
</dbReference>
<evidence type="ECO:0000256" key="6">
    <source>
        <dbReference type="ARBA" id="ARBA00023315"/>
    </source>
</evidence>
<dbReference type="InterPro" id="IPR001173">
    <property type="entry name" value="Glyco_trans_2-like"/>
</dbReference>
<dbReference type="Gene3D" id="3.90.550.10">
    <property type="entry name" value="Spore Coat Polysaccharide Biosynthesis Protein SpsA, Chain A"/>
    <property type="match status" value="1"/>
</dbReference>
<accession>A0A358HUT7</accession>
<dbReference type="InterPro" id="IPR029044">
    <property type="entry name" value="Nucleotide-diphossugar_trans"/>
</dbReference>
<dbReference type="CDD" id="cd07984">
    <property type="entry name" value="LPLAT_LABLAT-like"/>
    <property type="match status" value="1"/>
</dbReference>
<sequence length="575" mass="65482">MARGFHMKICAVIPTYNHHDVLGDVVARVREYDLPVIIIDDGSNTPTHDIVAALHDPENGVTCQHLAENGGKGVAVMAGLAMAERAGFTHAIQVDADGQHNLDRLTEMIRIAHEDPTALITGLPVYDDSIPQKRRIGRWVSHVWVWIETLSTHIRDSMCGFRVYPVSESLAVWREEGCGHKMDFDTELMVRLYWRGVPVHHVPTEVTYPENNTSNFRMWKDNLLISWMHTRLVFGMLGRLPGYIWRGGKFAQDQTADRGQDSTDASAHWAEIDERGMYFGMRFLGWVYRVAGRRACLAIMLPVIVYFYLTGGIARRASHDFLTRAHQNGAPVAPTRWNSFRHFLRFGESALDKIAAWCGELKIDDLELPDDADNLFAYMPRDQAAVLLVSHFGNMELVRAIASRDRDFRVNVLLHQKNAARFGRVLQKLAPESQVDLIEVTDIGPDTAIMLRERVERGEWIVIAADRVAIGARDKSVAVPFLGQDANFPQGPFVLSYLLQCPVYMAAAWRSGKRFKIEWQKLADTMTLPRKHRTETITGYATQYAQWLEKIVVMEPLQWFNFHDFWAKKKDGDDQ</sequence>
<dbReference type="Proteomes" id="UP000264753">
    <property type="component" value="Unassembled WGS sequence"/>
</dbReference>
<dbReference type="GO" id="GO:0005886">
    <property type="term" value="C:plasma membrane"/>
    <property type="evidence" value="ECO:0007669"/>
    <property type="project" value="UniProtKB-SubCell"/>
</dbReference>
<evidence type="ECO:0000313" key="10">
    <source>
        <dbReference type="Proteomes" id="UP000264179"/>
    </source>
</evidence>
<dbReference type="Pfam" id="PF03279">
    <property type="entry name" value="Lip_A_acyltrans"/>
    <property type="match status" value="1"/>
</dbReference>
<keyword evidence="6 8" id="KW-0012">Acyltransferase</keyword>
<gene>
    <name evidence="8" type="ORF">DEF21_13700</name>
    <name evidence="9" type="ORF">DHR80_00600</name>
</gene>
<evidence type="ECO:0000313" key="9">
    <source>
        <dbReference type="EMBL" id="HCW65713.1"/>
    </source>
</evidence>
<dbReference type="AlphaFoldDB" id="A0A358HUT7"/>
<dbReference type="PANTHER" id="PTHR10859:SF91">
    <property type="entry name" value="DOLICHYL-PHOSPHATE BETA-GLUCOSYLTRANSFERASE"/>
    <property type="match status" value="1"/>
</dbReference>
<evidence type="ECO:0000256" key="5">
    <source>
        <dbReference type="ARBA" id="ARBA00023136"/>
    </source>
</evidence>
<reference evidence="10 11" key="1">
    <citation type="journal article" date="2018" name="Nat. Biotechnol.">
        <title>A standardized bacterial taxonomy based on genome phylogeny substantially revises the tree of life.</title>
        <authorList>
            <person name="Parks D.H."/>
            <person name="Chuvochina M."/>
            <person name="Waite D.W."/>
            <person name="Rinke C."/>
            <person name="Skarshewski A."/>
            <person name="Chaumeil P.A."/>
            <person name="Hugenholtz P."/>
        </authorList>
    </citation>
    <scope>NUCLEOTIDE SEQUENCE [LARGE SCALE GENOMIC DNA]</scope>
    <source>
        <strain evidence="8">UBA8707</strain>
        <strain evidence="9">UBA9881</strain>
    </source>
</reference>
<feature type="domain" description="Glycosyltransferase 2-like" evidence="7">
    <location>
        <begin position="11"/>
        <end position="139"/>
    </location>
</feature>
<dbReference type="SUPFAM" id="SSF53448">
    <property type="entry name" value="Nucleotide-diphospho-sugar transferases"/>
    <property type="match status" value="1"/>
</dbReference>